<dbReference type="AlphaFoldDB" id="A0A0A9BT55"/>
<dbReference type="EMBL" id="GBRH01231414">
    <property type="protein sequence ID" value="JAD66481.1"/>
    <property type="molecule type" value="Transcribed_RNA"/>
</dbReference>
<reference evidence="2" key="1">
    <citation type="submission" date="2014-09" db="EMBL/GenBank/DDBJ databases">
        <authorList>
            <person name="Magalhaes I.L.F."/>
            <person name="Oliveira U."/>
            <person name="Santos F.R."/>
            <person name="Vidigal T.H.D.A."/>
            <person name="Brescovit A.D."/>
            <person name="Santos A.J."/>
        </authorList>
    </citation>
    <scope>NUCLEOTIDE SEQUENCE</scope>
    <source>
        <tissue evidence="2">Shoot tissue taken approximately 20 cm above the soil surface</tissue>
    </source>
</reference>
<sequence length="53" mass="6140">MPVHRQSKRNATTKVHTDTRNTIRHETVSGMYVQLQRQAVTCSGVVCRRVIWC</sequence>
<name>A0A0A9BT55_ARUDO</name>
<protein>
    <submittedName>
        <fullName evidence="2">Uncharacterized protein</fullName>
    </submittedName>
</protein>
<accession>A0A0A9BT55</accession>
<reference evidence="2" key="2">
    <citation type="journal article" date="2015" name="Data Brief">
        <title>Shoot transcriptome of the giant reed, Arundo donax.</title>
        <authorList>
            <person name="Barrero R.A."/>
            <person name="Guerrero F.D."/>
            <person name="Moolhuijzen P."/>
            <person name="Goolsby J.A."/>
            <person name="Tidwell J."/>
            <person name="Bellgard S.E."/>
            <person name="Bellgard M.I."/>
        </authorList>
    </citation>
    <scope>NUCLEOTIDE SEQUENCE</scope>
    <source>
        <tissue evidence="2">Shoot tissue taken approximately 20 cm above the soil surface</tissue>
    </source>
</reference>
<feature type="region of interest" description="Disordered" evidence="1">
    <location>
        <begin position="1"/>
        <end position="20"/>
    </location>
</feature>
<evidence type="ECO:0000256" key="1">
    <source>
        <dbReference type="SAM" id="MobiDB-lite"/>
    </source>
</evidence>
<evidence type="ECO:0000313" key="2">
    <source>
        <dbReference type="EMBL" id="JAD66481.1"/>
    </source>
</evidence>
<organism evidence="2">
    <name type="scientific">Arundo donax</name>
    <name type="common">Giant reed</name>
    <name type="synonym">Donax arundinaceus</name>
    <dbReference type="NCBI Taxonomy" id="35708"/>
    <lineage>
        <taxon>Eukaryota</taxon>
        <taxon>Viridiplantae</taxon>
        <taxon>Streptophyta</taxon>
        <taxon>Embryophyta</taxon>
        <taxon>Tracheophyta</taxon>
        <taxon>Spermatophyta</taxon>
        <taxon>Magnoliopsida</taxon>
        <taxon>Liliopsida</taxon>
        <taxon>Poales</taxon>
        <taxon>Poaceae</taxon>
        <taxon>PACMAD clade</taxon>
        <taxon>Arundinoideae</taxon>
        <taxon>Arundineae</taxon>
        <taxon>Arundo</taxon>
    </lineage>
</organism>
<proteinExistence type="predicted"/>